<comment type="function">
    <text evidence="1">May be required for disulfide bond formation in some proteins.</text>
</comment>
<keyword evidence="4" id="KW-0413">Isomerase</keyword>
<evidence type="ECO:0000259" key="3">
    <source>
        <dbReference type="PROSITE" id="PS51352"/>
    </source>
</evidence>
<dbReference type="Pfam" id="PF13462">
    <property type="entry name" value="Thioredoxin_4"/>
    <property type="match status" value="1"/>
</dbReference>
<protein>
    <submittedName>
        <fullName evidence="4">Protein-disulfide isomerase</fullName>
    </submittedName>
</protein>
<accession>A0A1H3C251</accession>
<dbReference type="RefSeq" id="WP_089948026.1">
    <property type="nucleotide sequence ID" value="NZ_FNOI01000008.1"/>
</dbReference>
<sequence length="217" mass="23672">MNRNILIAIVGVLAIGLGAFVLTGTSPEPVSPLNAQTAEASEIDTSGVKEMFIGDENAPITLIEYASFTCPHCATFHKNVFKDLKKDYVDTGKVKFVFREVYFDRYGLWAGMVARCGDGARYFGITDLIFENQRDWAQGEPAQIAGKLRKFGKQAGLDDATLDACMTDGDKAAAMTAVYQENAKADGIRSTPSLVINGKLHENMSYSDLKKILDAEL</sequence>
<feature type="domain" description="Thioredoxin" evidence="3">
    <location>
        <begin position="22"/>
        <end position="217"/>
    </location>
</feature>
<dbReference type="AlphaFoldDB" id="A0A1H3C251"/>
<evidence type="ECO:0000313" key="5">
    <source>
        <dbReference type="Proteomes" id="UP000199441"/>
    </source>
</evidence>
<dbReference type="Gene3D" id="3.40.30.10">
    <property type="entry name" value="Glutaredoxin"/>
    <property type="match status" value="1"/>
</dbReference>
<reference evidence="5" key="1">
    <citation type="submission" date="2016-10" db="EMBL/GenBank/DDBJ databases">
        <authorList>
            <person name="Varghese N."/>
            <person name="Submissions S."/>
        </authorList>
    </citation>
    <scope>NUCLEOTIDE SEQUENCE [LARGE SCALE GENOMIC DNA]</scope>
    <source>
        <strain evidence="5">DSM 26922</strain>
    </source>
</reference>
<dbReference type="InterPro" id="IPR036249">
    <property type="entry name" value="Thioredoxin-like_sf"/>
</dbReference>
<dbReference type="GO" id="GO:0016853">
    <property type="term" value="F:isomerase activity"/>
    <property type="evidence" value="ECO:0007669"/>
    <property type="project" value="UniProtKB-KW"/>
</dbReference>
<comment type="similarity">
    <text evidence="2">Belongs to the thioredoxin family. DsbA subfamily.</text>
</comment>
<dbReference type="SUPFAM" id="SSF52833">
    <property type="entry name" value="Thioredoxin-like"/>
    <property type="match status" value="1"/>
</dbReference>
<dbReference type="InterPro" id="IPR012336">
    <property type="entry name" value="Thioredoxin-like_fold"/>
</dbReference>
<organism evidence="4 5">
    <name type="scientific">Litoreibacter albidus</name>
    <dbReference type="NCBI Taxonomy" id="670155"/>
    <lineage>
        <taxon>Bacteria</taxon>
        <taxon>Pseudomonadati</taxon>
        <taxon>Pseudomonadota</taxon>
        <taxon>Alphaproteobacteria</taxon>
        <taxon>Rhodobacterales</taxon>
        <taxon>Roseobacteraceae</taxon>
        <taxon>Litoreibacter</taxon>
    </lineage>
</organism>
<proteinExistence type="inferred from homology"/>
<dbReference type="PANTHER" id="PTHR13887:SF56">
    <property type="entry name" value="THIOREDOXIN-LIKE REDUCTASE RV2466C"/>
    <property type="match status" value="1"/>
</dbReference>
<gene>
    <name evidence="4" type="ORF">SAMN04488001_3308</name>
</gene>
<dbReference type="PANTHER" id="PTHR13887">
    <property type="entry name" value="GLUTATHIONE S-TRANSFERASE KAPPA"/>
    <property type="match status" value="1"/>
</dbReference>
<dbReference type="EMBL" id="FNOI01000008">
    <property type="protein sequence ID" value="SDX48227.1"/>
    <property type="molecule type" value="Genomic_DNA"/>
</dbReference>
<dbReference type="OrthoDB" id="8478320at2"/>
<dbReference type="STRING" id="670155.SAMN04488001_3308"/>
<dbReference type="InterPro" id="IPR013766">
    <property type="entry name" value="Thioredoxin_domain"/>
</dbReference>
<dbReference type="PROSITE" id="PS51352">
    <property type="entry name" value="THIOREDOXIN_2"/>
    <property type="match status" value="1"/>
</dbReference>
<evidence type="ECO:0000313" key="4">
    <source>
        <dbReference type="EMBL" id="SDX48227.1"/>
    </source>
</evidence>
<evidence type="ECO:0000256" key="1">
    <source>
        <dbReference type="ARBA" id="ARBA00003565"/>
    </source>
</evidence>
<keyword evidence="5" id="KW-1185">Reference proteome</keyword>
<dbReference type="Proteomes" id="UP000199441">
    <property type="component" value="Unassembled WGS sequence"/>
</dbReference>
<evidence type="ECO:0000256" key="2">
    <source>
        <dbReference type="ARBA" id="ARBA00005791"/>
    </source>
</evidence>
<name>A0A1H3C251_9RHOB</name>